<accession>A0AA40MH90</accession>
<proteinExistence type="predicted"/>
<evidence type="ECO:0000313" key="3">
    <source>
        <dbReference type="Proteomes" id="UP000030475"/>
    </source>
</evidence>
<feature type="transmembrane region" description="Helical" evidence="1">
    <location>
        <begin position="6"/>
        <end position="24"/>
    </location>
</feature>
<reference evidence="2 3" key="1">
    <citation type="submission" date="2014-08" db="EMBL/GenBank/DDBJ databases">
        <authorList>
            <person name="Bunnell A."/>
            <person name="Chain P.S."/>
            <person name="Chertkov O."/>
            <person name="Currie B.J."/>
            <person name="Daligault H.E."/>
            <person name="Davenport K.W."/>
            <person name="Davis C."/>
            <person name="Gleasner C.D."/>
            <person name="Johnson S.L."/>
            <person name="Kaestli M."/>
            <person name="Koren S."/>
            <person name="Kunde Y.A."/>
            <person name="Mayo M."/>
            <person name="McMurry K.K."/>
            <person name="Price E.P."/>
            <person name="Reitenga K.G."/>
            <person name="Robison R."/>
            <person name="Rosovitz M.J."/>
            <person name="Sarovich D.S."/>
            <person name="Teshima H."/>
        </authorList>
    </citation>
    <scope>NUCLEOTIDE SEQUENCE [LARGE SCALE GENOMIC DNA]</scope>
    <source>
        <strain evidence="2 3">MSHR44</strain>
    </source>
</reference>
<gene>
    <name evidence="2" type="ORF">Y036_5927</name>
</gene>
<dbReference type="Proteomes" id="UP000030475">
    <property type="component" value="Unassembled WGS sequence"/>
</dbReference>
<keyword evidence="1" id="KW-1133">Transmembrane helix</keyword>
<organism evidence="2 3">
    <name type="scientific">Burkholderia pseudomallei</name>
    <name type="common">Pseudomonas pseudomallei</name>
    <dbReference type="NCBI Taxonomy" id="28450"/>
    <lineage>
        <taxon>Bacteria</taxon>
        <taxon>Pseudomonadati</taxon>
        <taxon>Pseudomonadota</taxon>
        <taxon>Betaproteobacteria</taxon>
        <taxon>Burkholderiales</taxon>
        <taxon>Burkholderiaceae</taxon>
        <taxon>Burkholderia</taxon>
        <taxon>pseudomallei group</taxon>
    </lineage>
</organism>
<comment type="caution">
    <text evidence="2">The sequence shown here is derived from an EMBL/GenBank/DDBJ whole genome shotgun (WGS) entry which is preliminary data.</text>
</comment>
<sequence>MNSLSIVLLVAAGIVVASMAWWVWEDRVRRLPLSHFGLESLRRIGRFESASWRERVWQRGWLTSAEWRAVNRRQLRAIEAELARRVEQ</sequence>
<evidence type="ECO:0000313" key="2">
    <source>
        <dbReference type="EMBL" id="KGX17280.1"/>
    </source>
</evidence>
<dbReference type="AlphaFoldDB" id="A0AA40MH90"/>
<keyword evidence="1" id="KW-0472">Membrane</keyword>
<dbReference type="EMBL" id="JQIM01000007">
    <property type="protein sequence ID" value="KGX17280.1"/>
    <property type="molecule type" value="Genomic_DNA"/>
</dbReference>
<protein>
    <submittedName>
        <fullName evidence="2">Uncharacterized protein</fullName>
    </submittedName>
</protein>
<name>A0AA40MH90_BURPE</name>
<evidence type="ECO:0000256" key="1">
    <source>
        <dbReference type="SAM" id="Phobius"/>
    </source>
</evidence>
<keyword evidence="1" id="KW-0812">Transmembrane</keyword>